<keyword evidence="1" id="KW-0479">Metal-binding</keyword>
<keyword evidence="1" id="KW-0862">Zinc</keyword>
<evidence type="ECO:0000313" key="5">
    <source>
        <dbReference type="Proteomes" id="UP000014809"/>
    </source>
</evidence>
<feature type="compositionally biased region" description="Basic and acidic residues" evidence="2">
    <location>
        <begin position="40"/>
        <end position="54"/>
    </location>
</feature>
<dbReference type="PATRIC" id="fig|1200352.3.peg.1524"/>
<evidence type="ECO:0000259" key="3">
    <source>
        <dbReference type="PROSITE" id="PS50966"/>
    </source>
</evidence>
<keyword evidence="1" id="KW-0863">Zinc-finger</keyword>
<dbReference type="PANTHER" id="PTHR38133">
    <property type="entry name" value="SLR1429 PROTEIN"/>
    <property type="match status" value="1"/>
</dbReference>
<dbReference type="Proteomes" id="UP000014809">
    <property type="component" value="Chromosome"/>
</dbReference>
<gene>
    <name evidence="4" type="ORF">A606_07475</name>
</gene>
<dbReference type="Pfam" id="PF04434">
    <property type="entry name" value="SWIM"/>
    <property type="match status" value="1"/>
</dbReference>
<proteinExistence type="predicted"/>
<feature type="region of interest" description="Disordered" evidence="2">
    <location>
        <begin position="269"/>
        <end position="294"/>
    </location>
</feature>
<dbReference type="OrthoDB" id="188274at2"/>
<dbReference type="KEGG" id="cter:A606_07475"/>
<accession>S4XDB4</accession>
<organism evidence="4 5">
    <name type="scientific">Corynebacterium terpenotabidum Y-11</name>
    <dbReference type="NCBI Taxonomy" id="1200352"/>
    <lineage>
        <taxon>Bacteria</taxon>
        <taxon>Bacillati</taxon>
        <taxon>Actinomycetota</taxon>
        <taxon>Actinomycetes</taxon>
        <taxon>Mycobacteriales</taxon>
        <taxon>Corynebacteriaceae</taxon>
        <taxon>Corynebacterium</taxon>
    </lineage>
</organism>
<reference evidence="4 5" key="1">
    <citation type="submission" date="2012-06" db="EMBL/GenBank/DDBJ databases">
        <title>Complete genome sequence of Corynebacterium terpenotabidum Y-11 (=DSM 44721).</title>
        <authorList>
            <person name="Ruckert C."/>
            <person name="Albersmeier A."/>
            <person name="Al-Dilaimi A."/>
            <person name="Szczepanowski R."/>
            <person name="Kalinowski J."/>
        </authorList>
    </citation>
    <scope>NUCLEOTIDE SEQUENCE [LARGE SCALE GENOMIC DNA]</scope>
    <source>
        <strain evidence="4 5">Y-11</strain>
    </source>
</reference>
<dbReference type="PROSITE" id="PS50966">
    <property type="entry name" value="ZF_SWIM"/>
    <property type="match status" value="1"/>
</dbReference>
<evidence type="ECO:0000313" key="4">
    <source>
        <dbReference type="EMBL" id="AGP31142.1"/>
    </source>
</evidence>
<feature type="compositionally biased region" description="Basic and acidic residues" evidence="2">
    <location>
        <begin position="1"/>
        <end position="10"/>
    </location>
</feature>
<dbReference type="InterPro" id="IPR007527">
    <property type="entry name" value="Znf_SWIM"/>
</dbReference>
<dbReference type="STRING" id="1200352.A606_07475"/>
<protein>
    <recommendedName>
        <fullName evidence="3">SWIM-type domain-containing protein</fullName>
    </recommendedName>
</protein>
<keyword evidence="5" id="KW-1185">Reference proteome</keyword>
<feature type="domain" description="SWIM-type" evidence="3">
    <location>
        <begin position="199"/>
        <end position="229"/>
    </location>
</feature>
<evidence type="ECO:0000256" key="2">
    <source>
        <dbReference type="SAM" id="MobiDB-lite"/>
    </source>
</evidence>
<feature type="region of interest" description="Disordered" evidence="2">
    <location>
        <begin position="1"/>
        <end position="54"/>
    </location>
</feature>
<dbReference type="HOGENOM" id="CLU_053146_0_0_11"/>
<evidence type="ECO:0000256" key="1">
    <source>
        <dbReference type="PROSITE-ProRule" id="PRU00325"/>
    </source>
</evidence>
<dbReference type="PANTHER" id="PTHR38133:SF1">
    <property type="entry name" value="SLR1429 PROTEIN"/>
    <property type="match status" value="1"/>
</dbReference>
<name>S4XDB4_9CORY</name>
<sequence>MTMTDSDGRSGGRGSSSRGGRSRLGTPKPEWGDNVIEADFGPRGRERRDRANRVEDAQARITATKAAMAAAGLSPTVADAAARRRDARHREQRGIGRSEGWGARTLLEAVCRQADTARNSRGREYFRSGNVRHLDIEQGEVTALVAGSQPEPFEVSMRWRLLTGNQVAYVRGECLEHADNLSRLLAGKEPRRDVAAVLFRVEDLGDSWCTCPDRSGMCKHRVAVAHAVAEKFSADPVAFLDWRGVDTLRLVDEVGEQEARRHPEVVDLQRREVRPGDRGNSAGDGQVPRPEDEVRYSPAEFWGDLSRLPQWDRLDVEQGLGLGDTDTRNAVVRKVSWNTVDQLRVLDELQSCYDLLTTGHDDIDYSFDNEPWLSDPSGRIGTHD</sequence>
<dbReference type="EMBL" id="CP003696">
    <property type="protein sequence ID" value="AGP31142.1"/>
    <property type="molecule type" value="Genomic_DNA"/>
</dbReference>
<dbReference type="eggNOG" id="COG4279">
    <property type="taxonomic scope" value="Bacteria"/>
</dbReference>
<dbReference type="GO" id="GO:0008270">
    <property type="term" value="F:zinc ion binding"/>
    <property type="evidence" value="ECO:0007669"/>
    <property type="project" value="UniProtKB-KW"/>
</dbReference>
<dbReference type="AlphaFoldDB" id="S4XDB4"/>